<dbReference type="GO" id="GO:0005886">
    <property type="term" value="C:plasma membrane"/>
    <property type="evidence" value="ECO:0007669"/>
    <property type="project" value="UniProtKB-SubCell"/>
</dbReference>
<keyword evidence="5" id="KW-1133">Transmembrane helix</keyword>
<dbReference type="KEGG" id="fls:GLV81_09730"/>
<evidence type="ECO:0000313" key="9">
    <source>
        <dbReference type="Proteomes" id="UP000426027"/>
    </source>
</evidence>
<keyword evidence="4 7" id="KW-0812">Transmembrane</keyword>
<dbReference type="GO" id="GO:0022857">
    <property type="term" value="F:transmembrane transporter activity"/>
    <property type="evidence" value="ECO:0007669"/>
    <property type="project" value="InterPro"/>
</dbReference>
<dbReference type="PANTHER" id="PTHR30558:SF7">
    <property type="entry name" value="TOL-PAL SYSTEM PROTEIN TOLR"/>
    <property type="match status" value="1"/>
</dbReference>
<dbReference type="Gene3D" id="3.30.420.270">
    <property type="match status" value="1"/>
</dbReference>
<dbReference type="Pfam" id="PF02472">
    <property type="entry name" value="ExbD"/>
    <property type="match status" value="1"/>
</dbReference>
<keyword evidence="7" id="KW-0653">Protein transport</keyword>
<name>A0A6I6GL24_9BACT</name>
<sequence length="131" mass="14668">MNIRRKLKSHAEVHTGALNDILFILLFFFLIVSTLANPNVVKVDTPRGKNDTKVKQTIVVSIDKNRQMYLMQKPIATDSLEHELQRMMANATDTPVIALNVDSAAFYGDFFKALNAGKRLKAKVVANINPN</sequence>
<keyword evidence="6" id="KW-0472">Membrane</keyword>
<evidence type="ECO:0000256" key="1">
    <source>
        <dbReference type="ARBA" id="ARBA00004162"/>
    </source>
</evidence>
<protein>
    <submittedName>
        <fullName evidence="8">Biopolymer transporter ExbD</fullName>
    </submittedName>
</protein>
<keyword evidence="3" id="KW-1003">Cell membrane</keyword>
<dbReference type="PANTHER" id="PTHR30558">
    <property type="entry name" value="EXBD MEMBRANE COMPONENT OF PMF-DRIVEN MACROMOLECULE IMPORT SYSTEM"/>
    <property type="match status" value="1"/>
</dbReference>
<keyword evidence="9" id="KW-1185">Reference proteome</keyword>
<evidence type="ECO:0000256" key="5">
    <source>
        <dbReference type="ARBA" id="ARBA00022989"/>
    </source>
</evidence>
<evidence type="ECO:0000256" key="3">
    <source>
        <dbReference type="ARBA" id="ARBA00022475"/>
    </source>
</evidence>
<dbReference type="InterPro" id="IPR003400">
    <property type="entry name" value="ExbD"/>
</dbReference>
<dbReference type="RefSeq" id="WP_157478695.1">
    <property type="nucleotide sequence ID" value="NZ_CP046566.1"/>
</dbReference>
<accession>A0A6I6GL24</accession>
<evidence type="ECO:0000256" key="6">
    <source>
        <dbReference type="ARBA" id="ARBA00023136"/>
    </source>
</evidence>
<dbReference type="EMBL" id="CP046566">
    <property type="protein sequence ID" value="QGW28338.1"/>
    <property type="molecule type" value="Genomic_DNA"/>
</dbReference>
<evidence type="ECO:0000256" key="7">
    <source>
        <dbReference type="RuleBase" id="RU003879"/>
    </source>
</evidence>
<comment type="similarity">
    <text evidence="2 7">Belongs to the ExbD/TolR family.</text>
</comment>
<keyword evidence="7" id="KW-0813">Transport</keyword>
<evidence type="ECO:0000256" key="4">
    <source>
        <dbReference type="ARBA" id="ARBA00022692"/>
    </source>
</evidence>
<comment type="subcellular location">
    <subcellularLocation>
        <location evidence="1">Cell membrane</location>
        <topology evidence="1">Single-pass membrane protein</topology>
    </subcellularLocation>
    <subcellularLocation>
        <location evidence="7">Cell membrane</location>
        <topology evidence="7">Single-pass type II membrane protein</topology>
    </subcellularLocation>
</comment>
<evidence type="ECO:0000313" key="8">
    <source>
        <dbReference type="EMBL" id="QGW28338.1"/>
    </source>
</evidence>
<dbReference type="GO" id="GO:0015031">
    <property type="term" value="P:protein transport"/>
    <property type="evidence" value="ECO:0007669"/>
    <property type="project" value="UniProtKB-KW"/>
</dbReference>
<dbReference type="AlphaFoldDB" id="A0A6I6GL24"/>
<organism evidence="8 9">
    <name type="scientific">Phnomibacter ginsenosidimutans</name>
    <dbReference type="NCBI Taxonomy" id="2676868"/>
    <lineage>
        <taxon>Bacteria</taxon>
        <taxon>Pseudomonadati</taxon>
        <taxon>Bacteroidota</taxon>
        <taxon>Chitinophagia</taxon>
        <taxon>Chitinophagales</taxon>
        <taxon>Chitinophagaceae</taxon>
        <taxon>Phnomibacter</taxon>
    </lineage>
</organism>
<reference evidence="8 9" key="1">
    <citation type="submission" date="2019-11" db="EMBL/GenBank/DDBJ databases">
        <authorList>
            <person name="Im W.T."/>
        </authorList>
    </citation>
    <scope>NUCLEOTIDE SEQUENCE [LARGE SCALE GENOMIC DNA]</scope>
    <source>
        <strain evidence="8 9">SB-02</strain>
    </source>
</reference>
<evidence type="ECO:0000256" key="2">
    <source>
        <dbReference type="ARBA" id="ARBA00005811"/>
    </source>
</evidence>
<dbReference type="Proteomes" id="UP000426027">
    <property type="component" value="Chromosome"/>
</dbReference>
<gene>
    <name evidence="8" type="ORF">GLV81_09730</name>
</gene>
<proteinExistence type="inferred from homology"/>